<comment type="caution">
    <text evidence="2">The sequence shown here is derived from an EMBL/GenBank/DDBJ whole genome shotgun (WGS) entry which is preliminary data.</text>
</comment>
<proteinExistence type="predicted"/>
<reference evidence="2" key="1">
    <citation type="submission" date="2021-05" db="EMBL/GenBank/DDBJ databases">
        <authorList>
            <person name="Pietrasiak N."/>
            <person name="Ward R."/>
            <person name="Stajich J.E."/>
            <person name="Kurbessoian T."/>
        </authorList>
    </citation>
    <scope>NUCLEOTIDE SEQUENCE</scope>
    <source>
        <strain evidence="2">JT2-VF2</strain>
    </source>
</reference>
<dbReference type="EMBL" id="JAHHHN010000013">
    <property type="protein sequence ID" value="MBW4563421.1"/>
    <property type="molecule type" value="Genomic_DNA"/>
</dbReference>
<feature type="transmembrane region" description="Helical" evidence="1">
    <location>
        <begin position="34"/>
        <end position="56"/>
    </location>
</feature>
<protein>
    <submittedName>
        <fullName evidence="2">Uncharacterized protein</fullName>
    </submittedName>
</protein>
<name>A0A951Q294_9NOST</name>
<keyword evidence="1" id="KW-1133">Transmembrane helix</keyword>
<accession>A0A951Q294</accession>
<reference evidence="2" key="2">
    <citation type="journal article" date="2022" name="Microbiol. Resour. Announc.">
        <title>Metagenome Sequencing to Explore Phylogenomics of Terrestrial Cyanobacteria.</title>
        <authorList>
            <person name="Ward R.D."/>
            <person name="Stajich J.E."/>
            <person name="Johansen J.R."/>
            <person name="Huntemann M."/>
            <person name="Clum A."/>
            <person name="Foster B."/>
            <person name="Foster B."/>
            <person name="Roux S."/>
            <person name="Palaniappan K."/>
            <person name="Varghese N."/>
            <person name="Mukherjee S."/>
            <person name="Reddy T.B.K."/>
            <person name="Daum C."/>
            <person name="Copeland A."/>
            <person name="Chen I.A."/>
            <person name="Ivanova N.N."/>
            <person name="Kyrpides N.C."/>
            <person name="Shapiro N."/>
            <person name="Eloe-Fadrosh E.A."/>
            <person name="Pietrasiak N."/>
        </authorList>
    </citation>
    <scope>NUCLEOTIDE SEQUENCE</scope>
    <source>
        <strain evidence="2">JT2-VF2</strain>
    </source>
</reference>
<keyword evidence="1" id="KW-0812">Transmembrane</keyword>
<sequence length="92" mass="10529">MSYYNFNDHFWSPKKVCSQSTPLKSNRNPVPQKILLGIVSLVCIAIWTPLILQYLVPGRNNNQTDISLDTNTLGNKCIVFGQERFQIHCSME</sequence>
<dbReference type="Proteomes" id="UP000715781">
    <property type="component" value="Unassembled WGS sequence"/>
</dbReference>
<evidence type="ECO:0000313" key="2">
    <source>
        <dbReference type="EMBL" id="MBW4563421.1"/>
    </source>
</evidence>
<organism evidence="2 3">
    <name type="scientific">Mojavia pulchra JT2-VF2</name>
    <dbReference type="NCBI Taxonomy" id="287848"/>
    <lineage>
        <taxon>Bacteria</taxon>
        <taxon>Bacillati</taxon>
        <taxon>Cyanobacteriota</taxon>
        <taxon>Cyanophyceae</taxon>
        <taxon>Nostocales</taxon>
        <taxon>Nostocaceae</taxon>
    </lineage>
</organism>
<keyword evidence="1" id="KW-0472">Membrane</keyword>
<dbReference type="AlphaFoldDB" id="A0A951Q294"/>
<gene>
    <name evidence="2" type="ORF">KME32_20200</name>
</gene>
<evidence type="ECO:0000256" key="1">
    <source>
        <dbReference type="SAM" id="Phobius"/>
    </source>
</evidence>
<evidence type="ECO:0000313" key="3">
    <source>
        <dbReference type="Proteomes" id="UP000715781"/>
    </source>
</evidence>